<dbReference type="CDD" id="cd00067">
    <property type="entry name" value="GAL4"/>
    <property type="match status" value="1"/>
</dbReference>
<keyword evidence="10" id="KW-1185">Reference proteome</keyword>
<dbReference type="RefSeq" id="XP_013313769.1">
    <property type="nucleotide sequence ID" value="XM_013458315.1"/>
</dbReference>
<evidence type="ECO:0000259" key="8">
    <source>
        <dbReference type="PROSITE" id="PS50048"/>
    </source>
</evidence>
<evidence type="ECO:0000256" key="6">
    <source>
        <dbReference type="ARBA" id="ARBA00023242"/>
    </source>
</evidence>
<dbReference type="InterPro" id="IPR001138">
    <property type="entry name" value="Zn2Cys6_DnaBD"/>
</dbReference>
<keyword evidence="4" id="KW-0238">DNA-binding</keyword>
<keyword evidence="3" id="KW-0805">Transcription regulation</keyword>
<dbReference type="PROSITE" id="PS00463">
    <property type="entry name" value="ZN2_CY6_FUNGAL_1"/>
    <property type="match status" value="1"/>
</dbReference>
<dbReference type="HOGENOM" id="CLU_006926_5_1_1"/>
<evidence type="ECO:0000256" key="7">
    <source>
        <dbReference type="SAM" id="MobiDB-lite"/>
    </source>
</evidence>
<dbReference type="Pfam" id="PF04082">
    <property type="entry name" value="Fungal_trans"/>
    <property type="match status" value="1"/>
</dbReference>
<feature type="region of interest" description="Disordered" evidence="7">
    <location>
        <begin position="78"/>
        <end position="117"/>
    </location>
</feature>
<organism evidence="9 10">
    <name type="scientific">Exophiala xenobiotica</name>
    <dbReference type="NCBI Taxonomy" id="348802"/>
    <lineage>
        <taxon>Eukaryota</taxon>
        <taxon>Fungi</taxon>
        <taxon>Dikarya</taxon>
        <taxon>Ascomycota</taxon>
        <taxon>Pezizomycotina</taxon>
        <taxon>Eurotiomycetes</taxon>
        <taxon>Chaetothyriomycetidae</taxon>
        <taxon>Chaetothyriales</taxon>
        <taxon>Herpotrichiellaceae</taxon>
        <taxon>Exophiala</taxon>
    </lineage>
</organism>
<dbReference type="PROSITE" id="PS50048">
    <property type="entry name" value="ZN2_CY6_FUNGAL_2"/>
    <property type="match status" value="1"/>
</dbReference>
<evidence type="ECO:0000256" key="1">
    <source>
        <dbReference type="ARBA" id="ARBA00004123"/>
    </source>
</evidence>
<dbReference type="SUPFAM" id="SSF57701">
    <property type="entry name" value="Zn2/Cys6 DNA-binding domain"/>
    <property type="match status" value="1"/>
</dbReference>
<dbReference type="SMART" id="SM00066">
    <property type="entry name" value="GAL4"/>
    <property type="match status" value="1"/>
</dbReference>
<evidence type="ECO:0000313" key="10">
    <source>
        <dbReference type="Proteomes" id="UP000054342"/>
    </source>
</evidence>
<sequence length="727" mass="81497">MERSASMWTPAASQVPVPPVQLPPVQSNGAPHISAREPIYYTPRKKQACSRCHTKRIKCLGGVPCRNCALSNSPCTFPPPRKSRNSVSQQRPGVLAGSLQDDQSSPPAALDLNATPIPTKLGSYRRCEKDFTSSRSSQDNQVSRPNYRGSPLCRTFVEQFVSLCALQRLQLDPFGENAFDPSWATLGHPDLDLSNPGLEISVDTILSRPPIRPEHAKPVKIRLPPYNHSIYLIQCVESAICHEQHFFRRHHLRSKVAQMYQNPESPQSKDQGWLCHWLAIIALGELYNSSGQAGRSDPLESRNSRSQRGTEPPGSDYYQQSVAFLQQVAESPDVQYISTLSMLAIYAFSMDRVNTAYMYSGLALRAALSLNLHRSSLDFPSERTNLSAAELEHRKRLFWTVYYQDLLTTSTAGRPWGILDDEITLDYADSSRLSGDAMLDFFDSEELNAHLELMRLRGQALSSLYGYAGTAINPHSHISLFDFDLGNSLPQQHLDKMFEFHQAFIAWQESLPTKLKLVQVADGTMLNLSRVNASLYLIYHQAILTLLRPALVNLHNEWYASQTESPSQVIHAHLQAWESRSMLSIFHNACLESACEISNILQWLQYQGALSMHSYFDASYAFTAAVVLYIARNMRSSTNPESRQLPFSEEHQSALDTTVRILGQQSSVGNVPAREFERQLRVLENNLQALKTGLDNHIGLDDLDFDYVDGNLTPFPPSTHAATFSGP</sequence>
<dbReference type="GeneID" id="25330685"/>
<dbReference type="EMBL" id="KN847321">
    <property type="protein sequence ID" value="KIW53185.1"/>
    <property type="molecule type" value="Genomic_DNA"/>
</dbReference>
<evidence type="ECO:0000256" key="5">
    <source>
        <dbReference type="ARBA" id="ARBA00023163"/>
    </source>
</evidence>
<evidence type="ECO:0000256" key="2">
    <source>
        <dbReference type="ARBA" id="ARBA00022723"/>
    </source>
</evidence>
<dbReference type="Pfam" id="PF00172">
    <property type="entry name" value="Zn_clus"/>
    <property type="match status" value="1"/>
</dbReference>
<dbReference type="GO" id="GO:0045944">
    <property type="term" value="P:positive regulation of transcription by RNA polymerase II"/>
    <property type="evidence" value="ECO:0007669"/>
    <property type="project" value="TreeGrafter"/>
</dbReference>
<dbReference type="GO" id="GO:0005634">
    <property type="term" value="C:nucleus"/>
    <property type="evidence" value="ECO:0007669"/>
    <property type="project" value="UniProtKB-SubCell"/>
</dbReference>
<evidence type="ECO:0000256" key="3">
    <source>
        <dbReference type="ARBA" id="ARBA00023015"/>
    </source>
</evidence>
<accession>A0A0D2EEU7</accession>
<dbReference type="SMART" id="SM00906">
    <property type="entry name" value="Fungal_trans"/>
    <property type="match status" value="1"/>
</dbReference>
<name>A0A0D2EEU7_9EURO</name>
<dbReference type="PANTHER" id="PTHR47540:SF6">
    <property type="entry name" value="ZN(II)2CYS6 TRANSCRIPTION FACTOR (EUROFUNG)"/>
    <property type="match status" value="1"/>
</dbReference>
<dbReference type="Proteomes" id="UP000054342">
    <property type="component" value="Unassembled WGS sequence"/>
</dbReference>
<feature type="region of interest" description="Disordered" evidence="7">
    <location>
        <begin position="292"/>
        <end position="315"/>
    </location>
</feature>
<proteinExistence type="predicted"/>
<reference evidence="9 10" key="1">
    <citation type="submission" date="2015-01" db="EMBL/GenBank/DDBJ databases">
        <title>The Genome Sequence of Exophiala xenobiotica CBS118157.</title>
        <authorList>
            <consortium name="The Broad Institute Genomics Platform"/>
            <person name="Cuomo C."/>
            <person name="de Hoog S."/>
            <person name="Gorbushina A."/>
            <person name="Stielow B."/>
            <person name="Teixiera M."/>
            <person name="Abouelleil A."/>
            <person name="Chapman S.B."/>
            <person name="Priest M."/>
            <person name="Young S.K."/>
            <person name="Wortman J."/>
            <person name="Nusbaum C."/>
            <person name="Birren B."/>
        </authorList>
    </citation>
    <scope>NUCLEOTIDE SEQUENCE [LARGE SCALE GENOMIC DNA]</scope>
    <source>
        <strain evidence="9 10">CBS 118157</strain>
    </source>
</reference>
<dbReference type="PANTHER" id="PTHR47540">
    <property type="entry name" value="THIAMINE REPRESSIBLE GENES REGULATORY PROTEIN THI5"/>
    <property type="match status" value="1"/>
</dbReference>
<dbReference type="GO" id="GO:0006351">
    <property type="term" value="P:DNA-templated transcription"/>
    <property type="evidence" value="ECO:0007669"/>
    <property type="project" value="InterPro"/>
</dbReference>
<dbReference type="GO" id="GO:0008270">
    <property type="term" value="F:zinc ion binding"/>
    <property type="evidence" value="ECO:0007669"/>
    <property type="project" value="InterPro"/>
</dbReference>
<keyword evidence="5" id="KW-0804">Transcription</keyword>
<dbReference type="GO" id="GO:0000981">
    <property type="term" value="F:DNA-binding transcription factor activity, RNA polymerase II-specific"/>
    <property type="evidence" value="ECO:0007669"/>
    <property type="project" value="InterPro"/>
</dbReference>
<keyword evidence="6" id="KW-0539">Nucleus</keyword>
<dbReference type="Gene3D" id="4.10.240.10">
    <property type="entry name" value="Zn(2)-C6 fungal-type DNA-binding domain"/>
    <property type="match status" value="1"/>
</dbReference>
<dbReference type="CDD" id="cd12148">
    <property type="entry name" value="fungal_TF_MHR"/>
    <property type="match status" value="1"/>
</dbReference>
<dbReference type="STRING" id="348802.A0A0D2EEU7"/>
<protein>
    <recommendedName>
        <fullName evidence="8">Zn(2)-C6 fungal-type domain-containing protein</fullName>
    </recommendedName>
</protein>
<dbReference type="AlphaFoldDB" id="A0A0D2EEU7"/>
<dbReference type="InterPro" id="IPR036864">
    <property type="entry name" value="Zn2-C6_fun-type_DNA-bd_sf"/>
</dbReference>
<dbReference type="GO" id="GO:0043565">
    <property type="term" value="F:sequence-specific DNA binding"/>
    <property type="evidence" value="ECO:0007669"/>
    <property type="project" value="TreeGrafter"/>
</dbReference>
<gene>
    <name evidence="9" type="ORF">PV05_08777</name>
</gene>
<evidence type="ECO:0000313" key="9">
    <source>
        <dbReference type="EMBL" id="KIW53185.1"/>
    </source>
</evidence>
<dbReference type="InterPro" id="IPR051711">
    <property type="entry name" value="Stress_Response_Reg"/>
</dbReference>
<dbReference type="InterPro" id="IPR007219">
    <property type="entry name" value="XnlR_reg_dom"/>
</dbReference>
<keyword evidence="2" id="KW-0479">Metal-binding</keyword>
<dbReference type="OrthoDB" id="3266505at2759"/>
<evidence type="ECO:0000256" key="4">
    <source>
        <dbReference type="ARBA" id="ARBA00023125"/>
    </source>
</evidence>
<feature type="domain" description="Zn(2)-C6 fungal-type" evidence="8">
    <location>
        <begin position="48"/>
        <end position="77"/>
    </location>
</feature>
<comment type="subcellular location">
    <subcellularLocation>
        <location evidence="1">Nucleus</location>
    </subcellularLocation>
</comment>